<proteinExistence type="predicted"/>
<dbReference type="EMBL" id="LMWV01000006">
    <property type="protein sequence ID" value="KUN68223.1"/>
    <property type="molecule type" value="Genomic_DNA"/>
</dbReference>
<reference evidence="1 2" key="1">
    <citation type="submission" date="2015-10" db="EMBL/GenBank/DDBJ databases">
        <title>Draft genome sequence of Streptomyces griseorubiginosus DSM 40469, type strain for the species Streptomyces griseorubiginosus.</title>
        <authorList>
            <person name="Ruckert C."/>
            <person name="Winkler A."/>
            <person name="Kalinowski J."/>
            <person name="Kampfer P."/>
            <person name="Glaeser S."/>
        </authorList>
    </citation>
    <scope>NUCLEOTIDE SEQUENCE [LARGE SCALE GENOMIC DNA]</scope>
    <source>
        <strain evidence="1 2">DSM 40469</strain>
    </source>
</reference>
<name>A0A101S6I9_9ACTN</name>
<evidence type="ECO:0000313" key="2">
    <source>
        <dbReference type="Proteomes" id="UP000054375"/>
    </source>
</evidence>
<protein>
    <submittedName>
        <fullName evidence="1">Uncharacterized protein</fullName>
    </submittedName>
</protein>
<keyword evidence="2" id="KW-1185">Reference proteome</keyword>
<dbReference type="Proteomes" id="UP000054375">
    <property type="component" value="Unassembled WGS sequence"/>
</dbReference>
<organism evidence="1 2">
    <name type="scientific">Streptomyces griseorubiginosus</name>
    <dbReference type="NCBI Taxonomy" id="67304"/>
    <lineage>
        <taxon>Bacteria</taxon>
        <taxon>Bacillati</taxon>
        <taxon>Actinomycetota</taxon>
        <taxon>Actinomycetes</taxon>
        <taxon>Kitasatosporales</taxon>
        <taxon>Streptomycetaceae</taxon>
        <taxon>Streptomyces</taxon>
    </lineage>
</organism>
<sequence>MDGKPRVEDLLGAVPITVAELRGAVGRFEGDTAAMVRASIATAERAFAELDACDGVIDAAGVRGEEVARRLRELLAREAREEVAAELAALDEIAEEVRRSSATLRLLNQVLGRETVVEDDIPAAKVPVLHEAQLPKVPSVYGDEAEYADLLGVAGRGEELAPRRELAHRERLSAVAAHLVALVQEVAKTGFADAGFAHASLREAYAAHALWLRCLEQRRRDLGR</sequence>
<dbReference type="AlphaFoldDB" id="A0A101S6I9"/>
<evidence type="ECO:0000313" key="1">
    <source>
        <dbReference type="EMBL" id="KUN68223.1"/>
    </source>
</evidence>
<dbReference type="RefSeq" id="WP_062235999.1">
    <property type="nucleotide sequence ID" value="NZ_JBPJFL010000002.1"/>
</dbReference>
<gene>
    <name evidence="1" type="ORF">AQJ54_09705</name>
</gene>
<accession>A0A101S6I9</accession>
<comment type="caution">
    <text evidence="1">The sequence shown here is derived from an EMBL/GenBank/DDBJ whole genome shotgun (WGS) entry which is preliminary data.</text>
</comment>